<dbReference type="Pfam" id="PF24032">
    <property type="entry name" value="YQBQ"/>
    <property type="match status" value="1"/>
</dbReference>
<dbReference type="EMBL" id="CP058561">
    <property type="protein sequence ID" value="QUH29647.1"/>
    <property type="molecule type" value="Genomic_DNA"/>
</dbReference>
<dbReference type="AlphaFoldDB" id="A0A8J8SCD9"/>
<organism evidence="2 3">
    <name type="scientific">Vallitalea guaymasensis</name>
    <dbReference type="NCBI Taxonomy" id="1185412"/>
    <lineage>
        <taxon>Bacteria</taxon>
        <taxon>Bacillati</taxon>
        <taxon>Bacillota</taxon>
        <taxon>Clostridia</taxon>
        <taxon>Lachnospirales</taxon>
        <taxon>Vallitaleaceae</taxon>
        <taxon>Vallitalea</taxon>
    </lineage>
</organism>
<dbReference type="RefSeq" id="WP_113673230.1">
    <property type="nucleotide sequence ID" value="NZ_CP058561.1"/>
</dbReference>
<feature type="domain" description="YqbQ/XkdQ" evidence="1">
    <location>
        <begin position="24"/>
        <end position="316"/>
    </location>
</feature>
<dbReference type="OrthoDB" id="1698671at2"/>
<evidence type="ECO:0000259" key="1">
    <source>
        <dbReference type="Pfam" id="PF24032"/>
    </source>
</evidence>
<protein>
    <recommendedName>
        <fullName evidence="1">YqbQ/XkdQ domain-containing protein</fullName>
    </recommendedName>
</protein>
<dbReference type="InterPro" id="IPR056937">
    <property type="entry name" value="YqbQ/XkdQ"/>
</dbReference>
<proteinExistence type="predicted"/>
<name>A0A8J8SCD9_9FIRM</name>
<evidence type="ECO:0000313" key="2">
    <source>
        <dbReference type="EMBL" id="QUH29647.1"/>
    </source>
</evidence>
<reference evidence="2 3" key="1">
    <citation type="submission" date="2020-07" db="EMBL/GenBank/DDBJ databases">
        <title>Vallitalea guaymasensis genome.</title>
        <authorList>
            <person name="Postec A."/>
        </authorList>
    </citation>
    <scope>NUCLEOTIDE SEQUENCE [LARGE SCALE GENOMIC DNA]</scope>
    <source>
        <strain evidence="2 3">Ra1766G1</strain>
    </source>
</reference>
<dbReference type="Proteomes" id="UP000677305">
    <property type="component" value="Chromosome"/>
</dbReference>
<dbReference type="SUPFAM" id="SSF69279">
    <property type="entry name" value="Phage tail proteins"/>
    <property type="match status" value="1"/>
</dbReference>
<keyword evidence="3" id="KW-1185">Reference proteome</keyword>
<accession>A0A8J8SCD9</accession>
<sequence>MINLIMQNTSNGNIHDISQLVTSITWDTVRVGKASELSFTLVIEKGLEISEGSIIYFKKDNIGIFYGYIFKIKRSSDETLSITAYDQIRYLLNKDTYVFKNKRADEIIRKIATDFNIKLGTIENTDYKIPLMVEDGQTLLDIIYKTLDNTLINTGKMYVLYDSFGSITLKNITTMFTDLIIGDSSLLTSYSYDRSIDGDSYNKIKLYKDNKQTGKREVFIVKDSSNIKKWGLLQYYEKVNDKLNEAQIRKRANQLQSVKNRVVKGLSLDCIGDLSIRAGNSIYVDIKGIDLKQRFIVDNAKHNFSNNQHTMSLTLKVI</sequence>
<gene>
    <name evidence="2" type="ORF">HYG85_12310</name>
</gene>
<evidence type="ECO:0000313" key="3">
    <source>
        <dbReference type="Proteomes" id="UP000677305"/>
    </source>
</evidence>
<dbReference type="KEGG" id="vgu:HYG85_12310"/>